<proteinExistence type="predicted"/>
<protein>
    <submittedName>
        <fullName evidence="1">Uncharacterized protein</fullName>
    </submittedName>
</protein>
<sequence>MSRPRADSQGSLGPDDNVVPYSDDETDDELESMDEEGPPEVPPAEEARGAEAGWSVKANDRNFCKLPEFQKKYFMCLKKSRYSGNAIKTYKYNVLTFLPLNLFEQFKRAANLYFLALLILQIIPQITTLPWYTTLVPLVLVLGITAVKDLVDDLARHRMDNEINNRKCEVLLNGSFLESKWMNIEVGDVLRLKKNDHIPADILLLSSSNPNSLCYVETAELDGETNLKFKMGLKETDERLQEESQLAQFDAMILCEEPNNRLDKYTGTMHWKSDRFPLNLDNMILRGCRVRNTDVCHGLVIYAGADTKIMRNGGKTRFKRTKIDELMNYMVYTIFGMLVLLCAGLAIGNSFWWSDIGIKAWYLNDGLGQSASYRGFLSFWGYIIVLNTMVPISLYVSVEVIRLGQSKFINWDLQMYYLAKDTPAKARTTTLNEQLGQIEYIFSDKTGTLTQNIMAFKKCTIAGKTFGDPTTSDGVTLDRGRQVDFSWNKYADRKFEYQDNSLVTYVRSGKSKEAQEFFKLLSLCHTVMVEQSEDDELVYQAASPDEGALVTAARNFGFVFLSRTQDTITVSELDQQNTYEMLALLDFNSDRKRMSIILRFPDGRIRLYCKGADTVIYERLSPNSQYKEVTQTALDIFANETLRTLCLCYKDISKQEYDSWAAKHYAASISSGNREKALDDVYELIEKNLMMIGATAIEDKLQDGVPETIAKLAKADIKIWVLTGDKKETAENIGYSCHLLDDDMQIHYGEDVNVKLLASQTNRRVQPSGFSRIRKTVPDPFFSQPGRNALIITGGWLNEILYEKKKKRRRLRLKRLGRRPPSHVPQDATQPIDDWEKEMRQVDFVNMACECEAVICCRVTPKQKAHVVGLVKKYKKAVTLSIGDGANDVNMIKTADIGVGISGQEGMQAVMSSDYAFAQFRYLERLLLVHGRWSYIRMCKFLRYFFFKNFAFTLVHFWYSFFTGFSAQIAYEDWFITLYNVMYTSLPVLLVGLLDQDVNDKLSHKFPKLYLPGQQGALFNYKNFFISLFHGIFTSLVIFFIPYGAFLQTMGQDGEAPSDYQSLAVVMASSLILTVNLQISLETSYWTFVNCFAVLCSIAIFFGIMFDIHSAGIHVIFPSTFTFTGVSSNALRQPYLWLTIILTVGISLLPVICIEFLSKTIWPSEGDKVQRNRKKYEMEEEEKKKPPPFQRGRASRRSAYAFSHSRGYADLIASGRSIRRRPNVARPDPRDSLRENRRCFSRNCHRSTENMSGNSLVLPIVLWGRTAPTHCISSLLVIDDFTTIITGCHDGQICIWDMTSDLEISPRAMLFGHTASITCLSKASSCSDKQYMVSASESGEMCLWDVNDGRCIEFTKLACAHTGIQFYQFTIGTQREGRLLCNGHYPEILVVDATSLEVLYSLVSKISADWISSMSIIRSHRTQEDTVVAVSVTGILKVWIVTQDVNRMLDMEPVFEEESKPIYCGGCQSISFCTFTQLSLLVVCSKYWRVFDAGDYSLLCSVPSENDQAWTGGDFIAADRVIIWTEDGCSYIYKLPASCLPASEHFRTDVGKTAEGSIPPLVYSIADRTDKQLLICPPVTRFFYGRREPFHKLLVQGDSAGRLSLWSIPDTSPLQPLSTAAELQVSSTISLQEAFDMLAPLSAGIIDQLSVLPGSDNPIKVTASVYIPSQGRLVCGREDGSVILVPATQTAIVQLLQGEHMLRRGWPPHRTLRGHRNKVTCLLYPHQVSSRYDQRSLVSGGVDFSVIIWDIFTGEMKHIFCVHGGEITQLLVPPDNCSTRVQHCVCSVASDHSVGLLSLRERKCIMLASRHLFPIQVIKWRPCDDYLVVGCSDGSVYVWQMDTGALDRCVMGITAVEILNACDEVVPTAVDSLSHPAVNLKQAMTRRSLAALKNMATHKLQTLATNLLAADNADKSNLQKYSNTSLVVQAIKANLTDPDMHVLFFDVESVIIQLLTEEAQRPSPTGVSPETLQKSQGASDKGGSFLANKIFKQVKETMKETIKEHLLDEDEEEEEEMRRREEKSKSLSLLEYNLTMDTAKLFMSCLHAWGLNGPLDDVCLTRLGMLKPHCPISFGLISRGGHMSLMLPTFKEPLLRQMAQSTGRKWSLSEMVGKGTYGVSRAVTTQHLLSVISLANTLMGMTNATFVGEHMKKAPIRPPRPGTPETPRRTAAPPLVSSPAVQGQIKQGWSQLAAMHCVMLPELLGLDKFRPPLLEMLARRWQDRCLEVREAAQALLLAELRRIGQSGRKDTIDLWAPYLPQYVDQVSSPGTTTDPALSPPLPPEPVPVETQVPSSEEIEVTDDDIIAGCLSNLPPNAKKICNSYEERRKQATAIVLLGVIGAEFGAEIEPPKLPSRPRTSGQAPEGFGLSSGGSNYSLARHTCKALTFLLLQPPSPKLPAHSTIRRTAIDLIGRGFTVWEPYMDVSAVLMGLLELCADAEKQLANITMGLPLNPAADSARSARHALSLIATARPPAFITTIAREVHRHTAMQANSQSQQNVHMTSLARAKTEILRVIDILVEKMPSDVVDLLVEVMDIIMYCIEGSLVKKKGLSECFPAICKFYMVGYCDRSHRIAVGARQGSVALYDVRTGKCQNIHGHRGPITAVCFAPDGRYLATYSNADSHISFWQMNTSLLGSIGVLNSTPQLKCIRTYEVPPVQPASPGSQNALKLARLIWTSNRNVILMAHDGKEHRFMV</sequence>
<name>A0ACC2GV17_DALPE</name>
<gene>
    <name evidence="1" type="ORF">DPEC_G00117130</name>
</gene>
<evidence type="ECO:0000313" key="2">
    <source>
        <dbReference type="Proteomes" id="UP001157502"/>
    </source>
</evidence>
<organism evidence="1 2">
    <name type="scientific">Dallia pectoralis</name>
    <name type="common">Alaska blackfish</name>
    <dbReference type="NCBI Taxonomy" id="75939"/>
    <lineage>
        <taxon>Eukaryota</taxon>
        <taxon>Metazoa</taxon>
        <taxon>Chordata</taxon>
        <taxon>Craniata</taxon>
        <taxon>Vertebrata</taxon>
        <taxon>Euteleostomi</taxon>
        <taxon>Actinopterygii</taxon>
        <taxon>Neopterygii</taxon>
        <taxon>Teleostei</taxon>
        <taxon>Protacanthopterygii</taxon>
        <taxon>Esociformes</taxon>
        <taxon>Umbridae</taxon>
        <taxon>Dallia</taxon>
    </lineage>
</organism>
<keyword evidence="2" id="KW-1185">Reference proteome</keyword>
<dbReference type="Proteomes" id="UP001157502">
    <property type="component" value="Chromosome 9"/>
</dbReference>
<evidence type="ECO:0000313" key="1">
    <source>
        <dbReference type="EMBL" id="KAJ8007402.1"/>
    </source>
</evidence>
<accession>A0ACC2GV17</accession>
<dbReference type="EMBL" id="CM055736">
    <property type="protein sequence ID" value="KAJ8007402.1"/>
    <property type="molecule type" value="Genomic_DNA"/>
</dbReference>
<reference evidence="1" key="1">
    <citation type="submission" date="2021-05" db="EMBL/GenBank/DDBJ databases">
        <authorList>
            <person name="Pan Q."/>
            <person name="Jouanno E."/>
            <person name="Zahm M."/>
            <person name="Klopp C."/>
            <person name="Cabau C."/>
            <person name="Louis A."/>
            <person name="Berthelot C."/>
            <person name="Parey E."/>
            <person name="Roest Crollius H."/>
            <person name="Montfort J."/>
            <person name="Robinson-Rechavi M."/>
            <person name="Bouchez O."/>
            <person name="Lampietro C."/>
            <person name="Lopez Roques C."/>
            <person name="Donnadieu C."/>
            <person name="Postlethwait J."/>
            <person name="Bobe J."/>
            <person name="Dillon D."/>
            <person name="Chandos A."/>
            <person name="von Hippel F."/>
            <person name="Guiguen Y."/>
        </authorList>
    </citation>
    <scope>NUCLEOTIDE SEQUENCE</scope>
    <source>
        <strain evidence="1">YG-Jan2019</strain>
    </source>
</reference>
<comment type="caution">
    <text evidence="1">The sequence shown here is derived from an EMBL/GenBank/DDBJ whole genome shotgun (WGS) entry which is preliminary data.</text>
</comment>